<reference evidence="2" key="1">
    <citation type="journal article" date="2019" name="Curr. Biol.">
        <title>Genome Sequence of Striga asiatica Provides Insight into the Evolution of Plant Parasitism.</title>
        <authorList>
            <person name="Yoshida S."/>
            <person name="Kim S."/>
            <person name="Wafula E.K."/>
            <person name="Tanskanen J."/>
            <person name="Kim Y.M."/>
            <person name="Honaas L."/>
            <person name="Yang Z."/>
            <person name="Spallek T."/>
            <person name="Conn C.E."/>
            <person name="Ichihashi Y."/>
            <person name="Cheong K."/>
            <person name="Cui S."/>
            <person name="Der J.P."/>
            <person name="Gundlach H."/>
            <person name="Jiao Y."/>
            <person name="Hori C."/>
            <person name="Ishida J.K."/>
            <person name="Kasahara H."/>
            <person name="Kiba T."/>
            <person name="Kim M.S."/>
            <person name="Koo N."/>
            <person name="Laohavisit A."/>
            <person name="Lee Y.H."/>
            <person name="Lumba S."/>
            <person name="McCourt P."/>
            <person name="Mortimer J.C."/>
            <person name="Mutuku J.M."/>
            <person name="Nomura T."/>
            <person name="Sasaki-Sekimoto Y."/>
            <person name="Seto Y."/>
            <person name="Wang Y."/>
            <person name="Wakatake T."/>
            <person name="Sakakibara H."/>
            <person name="Demura T."/>
            <person name="Yamaguchi S."/>
            <person name="Yoneyama K."/>
            <person name="Manabe R.I."/>
            <person name="Nelson D.C."/>
            <person name="Schulman A.H."/>
            <person name="Timko M.P."/>
            <person name="dePamphilis C.W."/>
            <person name="Choi D."/>
            <person name="Shirasu K."/>
        </authorList>
    </citation>
    <scope>NUCLEOTIDE SEQUENCE [LARGE SCALE GENOMIC DNA]</scope>
    <source>
        <strain evidence="2">cv. UVA1</strain>
    </source>
</reference>
<protein>
    <submittedName>
        <fullName evidence="1">Maspardin</fullName>
    </submittedName>
</protein>
<evidence type="ECO:0000313" key="2">
    <source>
        <dbReference type="Proteomes" id="UP000325081"/>
    </source>
</evidence>
<name>A0A5A7Q8Q2_STRAF</name>
<keyword evidence="2" id="KW-1185">Reference proteome</keyword>
<dbReference type="Proteomes" id="UP000325081">
    <property type="component" value="Unassembled WGS sequence"/>
</dbReference>
<sequence length="345" mass="40074">MSMATKYLCSIDFRMFVEKIEWFKFLVLMQEPKWSMRICSGVVTNRCILKVVNVVFDNLDEAHQDLFLDSCFLPLVHVPAYPTLHLHLHHRMQSNIPSTITLVQTLQGKRIHGSAPGFLAQKFKAFNHLEGRVYGITNWDLEEDKNAFKLTESSHKFLFDQETNMYEIVEDNYPRFLFNFKNFNELFDPQKIDSNKLFGAADTWLGTRFLGTKVQGAVDTWLGTRFFLAQKFKEFNILEGRVYGIINWDLEEDKNAFKLTESSHKFLFGQETNMYKIIEDNYLRFMFNFKNFNELSDPQTVDSNKLFEGPPSPLQFHTTASIDHCGATQGWQPPSGQDSISISCC</sequence>
<comment type="caution">
    <text evidence="1">The sequence shown here is derived from an EMBL/GenBank/DDBJ whole genome shotgun (WGS) entry which is preliminary data.</text>
</comment>
<dbReference type="OrthoDB" id="1930729at2759"/>
<dbReference type="AlphaFoldDB" id="A0A5A7Q8Q2"/>
<gene>
    <name evidence="1" type="ORF">STAS_17100</name>
</gene>
<organism evidence="1 2">
    <name type="scientific">Striga asiatica</name>
    <name type="common">Asiatic witchweed</name>
    <name type="synonym">Buchnera asiatica</name>
    <dbReference type="NCBI Taxonomy" id="4170"/>
    <lineage>
        <taxon>Eukaryota</taxon>
        <taxon>Viridiplantae</taxon>
        <taxon>Streptophyta</taxon>
        <taxon>Embryophyta</taxon>
        <taxon>Tracheophyta</taxon>
        <taxon>Spermatophyta</taxon>
        <taxon>Magnoliopsida</taxon>
        <taxon>eudicotyledons</taxon>
        <taxon>Gunneridae</taxon>
        <taxon>Pentapetalae</taxon>
        <taxon>asterids</taxon>
        <taxon>lamiids</taxon>
        <taxon>Lamiales</taxon>
        <taxon>Orobanchaceae</taxon>
        <taxon>Buchnereae</taxon>
        <taxon>Striga</taxon>
    </lineage>
</organism>
<dbReference type="EMBL" id="BKCP01005861">
    <property type="protein sequence ID" value="GER40421.1"/>
    <property type="molecule type" value="Genomic_DNA"/>
</dbReference>
<evidence type="ECO:0000313" key="1">
    <source>
        <dbReference type="EMBL" id="GER40421.1"/>
    </source>
</evidence>
<proteinExistence type="predicted"/>
<accession>A0A5A7Q8Q2</accession>